<evidence type="ECO:0000256" key="1">
    <source>
        <dbReference type="ARBA" id="ARBA00007812"/>
    </source>
</evidence>
<dbReference type="Pfam" id="PF02775">
    <property type="entry name" value="TPP_enzyme_C"/>
    <property type="match status" value="1"/>
</dbReference>
<comment type="similarity">
    <text evidence="1 3">Belongs to the TPP enzyme family.</text>
</comment>
<dbReference type="GO" id="GO:0003984">
    <property type="term" value="F:acetolactate synthase activity"/>
    <property type="evidence" value="ECO:0007669"/>
    <property type="project" value="TreeGrafter"/>
</dbReference>
<proteinExistence type="inferred from homology"/>
<evidence type="ECO:0000259" key="5">
    <source>
        <dbReference type="Pfam" id="PF02775"/>
    </source>
</evidence>
<evidence type="ECO:0000256" key="2">
    <source>
        <dbReference type="ARBA" id="ARBA00023052"/>
    </source>
</evidence>
<dbReference type="Proteomes" id="UP000478148">
    <property type="component" value="Unassembled WGS sequence"/>
</dbReference>
<dbReference type="GO" id="GO:0009097">
    <property type="term" value="P:isoleucine biosynthetic process"/>
    <property type="evidence" value="ECO:0007669"/>
    <property type="project" value="TreeGrafter"/>
</dbReference>
<dbReference type="Gene3D" id="3.40.50.970">
    <property type="match status" value="2"/>
</dbReference>
<feature type="domain" description="Thiamine pyrophosphate enzyme N-terminal TPP-binding" evidence="6">
    <location>
        <begin position="17"/>
        <end position="130"/>
    </location>
</feature>
<dbReference type="GO" id="GO:0030976">
    <property type="term" value="F:thiamine pyrophosphate binding"/>
    <property type="evidence" value="ECO:0007669"/>
    <property type="project" value="InterPro"/>
</dbReference>
<dbReference type="Gene3D" id="3.40.50.1220">
    <property type="entry name" value="TPP-binding domain"/>
    <property type="match status" value="1"/>
</dbReference>
<dbReference type="InterPro" id="IPR045229">
    <property type="entry name" value="TPP_enz"/>
</dbReference>
<keyword evidence="2 3" id="KW-0786">Thiamine pyrophosphate</keyword>
<accession>A0A6M1KVX3</accession>
<organism evidence="7 8">
    <name type="scientific">Verrucosispora sioxanthis</name>
    <dbReference type="NCBI Taxonomy" id="2499994"/>
    <lineage>
        <taxon>Bacteria</taxon>
        <taxon>Bacillati</taxon>
        <taxon>Actinomycetota</taxon>
        <taxon>Actinomycetes</taxon>
        <taxon>Micromonosporales</taxon>
        <taxon>Micromonosporaceae</taxon>
        <taxon>Micromonospora</taxon>
    </lineage>
</organism>
<evidence type="ECO:0000256" key="3">
    <source>
        <dbReference type="RuleBase" id="RU362132"/>
    </source>
</evidence>
<sequence length="572" mass="59992">MTTAPPAADRASPTPRTVAATVVDTLLAHGVDRVFCVAGESYLAVLDELHAASTVDVVTSRHEASAGFAAVADAKLTGRAGVCLVSRGPGATNASIAVHSAWYDATPLVLVIGQVPRCDLGTEAFQEVDYARAFSGLAKEVLVLLEPARTGEFVARAFRTAQSGTPGPVVLVLPEDVLDLPDPVGAAPTRWQPGATAAAPADLDRVRELLHGAERPLLLAGGTLGGEAGRRVLAAAAHRHHLPVLTSNKRQDLFDNRDPCYAGHLHNNTQERQRTLLDRADLVLAVGTRLDDVTTLSRRLPRPGNPAQALVHVYPDPQRIGRTHPPTVGLAADPVQFLRQLADLAPAGVDAGRVGWVDELHQLEVAKARWAPHPADDGLAFGALVAGLDELTGGDVVVTLDSGTFTSWLYRYLRLTGDARMLGVGSSAMGFGVPGGVAAALRTGRPTVVIVGDGGFLMTGSELATAVSRRLPLIVVIANNGSYGTIRAHQERAYPGRVIATDLDNPDFVALARAYGALGLAVTTEQDVEPCLARALAHGGPVVVDVRTSLSWISAYRRLSVSGPVSMEVSVG</sequence>
<dbReference type="InterPro" id="IPR029061">
    <property type="entry name" value="THDP-binding"/>
</dbReference>
<evidence type="ECO:0000259" key="6">
    <source>
        <dbReference type="Pfam" id="PF02776"/>
    </source>
</evidence>
<dbReference type="GO" id="GO:0000287">
    <property type="term" value="F:magnesium ion binding"/>
    <property type="evidence" value="ECO:0007669"/>
    <property type="project" value="InterPro"/>
</dbReference>
<dbReference type="GO" id="GO:0005948">
    <property type="term" value="C:acetolactate synthase complex"/>
    <property type="evidence" value="ECO:0007669"/>
    <property type="project" value="TreeGrafter"/>
</dbReference>
<feature type="domain" description="Thiamine pyrophosphate enzyme TPP-binding" evidence="5">
    <location>
        <begin position="401"/>
        <end position="546"/>
    </location>
</feature>
<dbReference type="InterPro" id="IPR012001">
    <property type="entry name" value="Thiamin_PyroP_enz_TPP-bd_dom"/>
</dbReference>
<evidence type="ECO:0000313" key="7">
    <source>
        <dbReference type="EMBL" id="NGM12956.1"/>
    </source>
</evidence>
<comment type="caution">
    <text evidence="7">The sequence shown here is derived from an EMBL/GenBank/DDBJ whole genome shotgun (WGS) entry which is preliminary data.</text>
</comment>
<dbReference type="CDD" id="cd07035">
    <property type="entry name" value="TPP_PYR_POX_like"/>
    <property type="match status" value="1"/>
</dbReference>
<protein>
    <submittedName>
        <fullName evidence="7">Thiamine pyrophosphate-binding protein</fullName>
    </submittedName>
</protein>
<dbReference type="GO" id="GO:0050660">
    <property type="term" value="F:flavin adenine dinucleotide binding"/>
    <property type="evidence" value="ECO:0007669"/>
    <property type="project" value="TreeGrafter"/>
</dbReference>
<dbReference type="InterPro" id="IPR029035">
    <property type="entry name" value="DHS-like_NAD/FAD-binding_dom"/>
</dbReference>
<dbReference type="RefSeq" id="WP_164446908.1">
    <property type="nucleotide sequence ID" value="NZ_SAIY01000003.1"/>
</dbReference>
<dbReference type="PANTHER" id="PTHR18968">
    <property type="entry name" value="THIAMINE PYROPHOSPHATE ENZYMES"/>
    <property type="match status" value="1"/>
</dbReference>
<dbReference type="AlphaFoldDB" id="A0A6M1KVX3"/>
<dbReference type="Pfam" id="PF00205">
    <property type="entry name" value="TPP_enzyme_M"/>
    <property type="match status" value="1"/>
</dbReference>
<dbReference type="CDD" id="cd00568">
    <property type="entry name" value="TPP_enzymes"/>
    <property type="match status" value="1"/>
</dbReference>
<evidence type="ECO:0000313" key="8">
    <source>
        <dbReference type="Proteomes" id="UP000478148"/>
    </source>
</evidence>
<dbReference type="SUPFAM" id="SSF52518">
    <property type="entry name" value="Thiamin diphosphate-binding fold (THDP-binding)"/>
    <property type="match status" value="2"/>
</dbReference>
<dbReference type="GO" id="GO:0009099">
    <property type="term" value="P:L-valine biosynthetic process"/>
    <property type="evidence" value="ECO:0007669"/>
    <property type="project" value="TreeGrafter"/>
</dbReference>
<dbReference type="Pfam" id="PF02776">
    <property type="entry name" value="TPP_enzyme_N"/>
    <property type="match status" value="1"/>
</dbReference>
<name>A0A6M1KVX3_9ACTN</name>
<dbReference type="FunFam" id="3.40.50.970:FF:000007">
    <property type="entry name" value="Acetolactate synthase"/>
    <property type="match status" value="1"/>
</dbReference>
<feature type="domain" description="Thiamine pyrophosphate enzyme central" evidence="4">
    <location>
        <begin position="204"/>
        <end position="341"/>
    </location>
</feature>
<keyword evidence="8" id="KW-1185">Reference proteome</keyword>
<dbReference type="InterPro" id="IPR011766">
    <property type="entry name" value="TPP_enzyme_TPP-bd"/>
</dbReference>
<dbReference type="InterPro" id="IPR012000">
    <property type="entry name" value="Thiamin_PyroP_enz_cen_dom"/>
</dbReference>
<gene>
    <name evidence="7" type="ORF">ENC19_09950</name>
</gene>
<dbReference type="NCBIfam" id="NF006052">
    <property type="entry name" value="PRK08199.1"/>
    <property type="match status" value="1"/>
</dbReference>
<evidence type="ECO:0000259" key="4">
    <source>
        <dbReference type="Pfam" id="PF00205"/>
    </source>
</evidence>
<dbReference type="PANTHER" id="PTHR18968:SF120">
    <property type="entry name" value="ACETOLACTATE SYNTHASE LARGE SUBUNIT"/>
    <property type="match status" value="1"/>
</dbReference>
<dbReference type="EMBL" id="SAIY01000003">
    <property type="protein sequence ID" value="NGM12956.1"/>
    <property type="molecule type" value="Genomic_DNA"/>
</dbReference>
<dbReference type="SUPFAM" id="SSF52467">
    <property type="entry name" value="DHS-like NAD/FAD-binding domain"/>
    <property type="match status" value="1"/>
</dbReference>
<reference evidence="7 8" key="1">
    <citation type="submission" date="2020-02" db="EMBL/GenBank/DDBJ databases">
        <title>Draft Genome Sequence of Verrucosispora sp. Strain CWR15, Isolated from Gulf of Mexico Sponge.</title>
        <authorList>
            <person name="Kennedy S.J."/>
            <person name="Cella E."/>
            <person name="Azarian T."/>
            <person name="Baker B.J."/>
            <person name="Shaw L.N."/>
        </authorList>
    </citation>
    <scope>NUCLEOTIDE SEQUENCE [LARGE SCALE GENOMIC DNA]</scope>
    <source>
        <strain evidence="7 8">CWR15</strain>
    </source>
</reference>